<reference evidence="1" key="1">
    <citation type="journal article" date="2015" name="Nature">
        <title>Complex archaea that bridge the gap between prokaryotes and eukaryotes.</title>
        <authorList>
            <person name="Spang A."/>
            <person name="Saw J.H."/>
            <person name="Jorgensen S.L."/>
            <person name="Zaremba-Niedzwiedzka K."/>
            <person name="Martijn J."/>
            <person name="Lind A.E."/>
            <person name="van Eijk R."/>
            <person name="Schleper C."/>
            <person name="Guy L."/>
            <person name="Ettema T.J."/>
        </authorList>
    </citation>
    <scope>NUCLEOTIDE SEQUENCE</scope>
</reference>
<feature type="non-terminal residue" evidence="1">
    <location>
        <position position="1"/>
    </location>
</feature>
<dbReference type="EMBL" id="LAZR01035214">
    <property type="protein sequence ID" value="KKL28103.1"/>
    <property type="molecule type" value="Genomic_DNA"/>
</dbReference>
<organism evidence="1">
    <name type="scientific">marine sediment metagenome</name>
    <dbReference type="NCBI Taxonomy" id="412755"/>
    <lineage>
        <taxon>unclassified sequences</taxon>
        <taxon>metagenomes</taxon>
        <taxon>ecological metagenomes</taxon>
    </lineage>
</organism>
<name>A0A0F9EWB5_9ZZZZ</name>
<comment type="caution">
    <text evidence="1">The sequence shown here is derived from an EMBL/GenBank/DDBJ whole genome shotgun (WGS) entry which is preliminary data.</text>
</comment>
<evidence type="ECO:0000313" key="1">
    <source>
        <dbReference type="EMBL" id="KKL28103.1"/>
    </source>
</evidence>
<protein>
    <submittedName>
        <fullName evidence="1">Uncharacterized protein</fullName>
    </submittedName>
</protein>
<dbReference type="AlphaFoldDB" id="A0A0F9EWB5"/>
<accession>A0A0F9EWB5</accession>
<proteinExistence type="predicted"/>
<sequence>TTPYICRYRKVRHFWAPALLGLYFGFVPACVSAQSGPDPIFEKPAPISMAEFKKLKFEGVRAIEVNDYMYPGYKGDIKPGAPHADLNPKKAIIIAWGDKTHQLVFCHEASYCPLLMLPNGGGLCNQFFEALGGELFCAPGRRERNSFVDVIESGPKRVWVRWNYFCVPTKETPPVLRGTEDYIAYPNGMIWRRLTFQSLKPDDWLAYSICPIDFYCTIPPGVEWETLVQKDAEHGDGHVAAVLDAASDKRYDLFWGTPEPGVIRGFGYGMDKVRRNGDNTVLQQIARSKLGFAMVMPFKGEMPFIILGDASGFDREKSQLVDNTHNDTGGWGWGISEWDHWPIGWLNSMGSFRKPDSPYPYCICQMSHYILDPPISKGSDYITRSKDMEANRWAERHVYYTLSGVGTDFEEIRKLSKKWLQKGKACATPESVADLKP</sequence>
<gene>
    <name evidence="1" type="ORF">LCGC14_2378500</name>
</gene>